<evidence type="ECO:0000256" key="1">
    <source>
        <dbReference type="ARBA" id="ARBA00022729"/>
    </source>
</evidence>
<dbReference type="InterPro" id="IPR020889">
    <property type="entry name" value="LipoPS_assembly_LptD"/>
</dbReference>
<feature type="signal peptide" evidence="4">
    <location>
        <begin position="1"/>
        <end position="23"/>
    </location>
</feature>
<evidence type="ECO:0000313" key="7">
    <source>
        <dbReference type="EMBL" id="KAA0894015.1"/>
    </source>
</evidence>
<organism evidence="7 8">
    <name type="scientific">Oryzomonas rubra</name>
    <dbReference type="NCBI Taxonomy" id="2509454"/>
    <lineage>
        <taxon>Bacteria</taxon>
        <taxon>Pseudomonadati</taxon>
        <taxon>Thermodesulfobacteriota</taxon>
        <taxon>Desulfuromonadia</taxon>
        <taxon>Geobacterales</taxon>
        <taxon>Geobacteraceae</taxon>
        <taxon>Oryzomonas</taxon>
    </lineage>
</organism>
<name>A0A5A9XN86_9BACT</name>
<dbReference type="Pfam" id="PF04453">
    <property type="entry name" value="LptD"/>
    <property type="match status" value="1"/>
</dbReference>
<dbReference type="HAMAP" id="MF_01411">
    <property type="entry name" value="LPS_assembly_LptD"/>
    <property type="match status" value="1"/>
</dbReference>
<dbReference type="GO" id="GO:1990351">
    <property type="term" value="C:transporter complex"/>
    <property type="evidence" value="ECO:0007669"/>
    <property type="project" value="TreeGrafter"/>
</dbReference>
<keyword evidence="2" id="KW-0472">Membrane</keyword>
<accession>A0A5A9XN86</accession>
<proteinExistence type="inferred from homology"/>
<dbReference type="RefSeq" id="WP_149306173.1">
    <property type="nucleotide sequence ID" value="NZ_SRSD01000002.1"/>
</dbReference>
<reference evidence="7 8" key="1">
    <citation type="submission" date="2019-04" db="EMBL/GenBank/DDBJ databases">
        <title>Geobacter ruber sp. nov., ferric-reducing bacteria isolated from paddy soil.</title>
        <authorList>
            <person name="Xu Z."/>
            <person name="Masuda Y."/>
            <person name="Itoh H."/>
            <person name="Senoo K."/>
        </authorList>
    </citation>
    <scope>NUCLEOTIDE SEQUENCE [LARGE SCALE GENOMIC DNA]</scope>
    <source>
        <strain evidence="7 8">Red88</strain>
    </source>
</reference>
<dbReference type="Pfam" id="PF03968">
    <property type="entry name" value="LptD_N"/>
    <property type="match status" value="1"/>
</dbReference>
<dbReference type="AlphaFoldDB" id="A0A5A9XN86"/>
<keyword evidence="3" id="KW-0998">Cell outer membrane</keyword>
<dbReference type="InterPro" id="IPR050218">
    <property type="entry name" value="LptD"/>
</dbReference>
<evidence type="ECO:0000313" key="8">
    <source>
        <dbReference type="Proteomes" id="UP000324298"/>
    </source>
</evidence>
<dbReference type="PANTHER" id="PTHR30189">
    <property type="entry name" value="LPS-ASSEMBLY PROTEIN"/>
    <property type="match status" value="1"/>
</dbReference>
<evidence type="ECO:0000256" key="2">
    <source>
        <dbReference type="ARBA" id="ARBA00023136"/>
    </source>
</evidence>
<feature type="domain" description="LptD C-terminal" evidence="6">
    <location>
        <begin position="273"/>
        <end position="614"/>
    </location>
</feature>
<evidence type="ECO:0000256" key="3">
    <source>
        <dbReference type="ARBA" id="ARBA00023237"/>
    </source>
</evidence>
<keyword evidence="8" id="KW-1185">Reference proteome</keyword>
<comment type="caution">
    <text evidence="7">The sequence shown here is derived from an EMBL/GenBank/DDBJ whole genome shotgun (WGS) entry which is preliminary data.</text>
</comment>
<dbReference type="GO" id="GO:0015920">
    <property type="term" value="P:lipopolysaccharide transport"/>
    <property type="evidence" value="ECO:0007669"/>
    <property type="project" value="InterPro"/>
</dbReference>
<feature type="domain" description="Organic solvent tolerance-like N-terminal" evidence="5">
    <location>
        <begin position="35"/>
        <end position="136"/>
    </location>
</feature>
<dbReference type="OrthoDB" id="9760225at2"/>
<protein>
    <submittedName>
        <fullName evidence="7">LPS-assembly protein LptD</fullName>
    </submittedName>
</protein>
<gene>
    <name evidence="7" type="ORF">ET418_03345</name>
</gene>
<dbReference type="InterPro" id="IPR007543">
    <property type="entry name" value="LptD_C"/>
</dbReference>
<feature type="chain" id="PRO_5039929070" evidence="4">
    <location>
        <begin position="24"/>
        <end position="684"/>
    </location>
</feature>
<sequence length="684" mass="76629">MTHTRLFILLICLVVLPATPSLGAVPMPTEGNISINSDSMSQDTANEVFTATGHVTIRWQGMTLTADKATYDRKTRVLHATDNVLVVKGDETLRGNSIKLDMDTGRGELEKGTLNSTTSNVTFIGEKITRINDNEVELTTTELTTCDLPDPSWKFGADHLKVNLLGYAVGRGVTFYIKDVPVLYLPWMAFPVVRERKSGLLFPRMGYSSNRGAQLDIPLYLVISPSQDLVLDLDFETKRGVGTGVDYRYIWNRGSEGRFGGYLIYDLLKDRWRGQMNLNHKEIFSPTMNVRADINLDSDRSFQGDFGEKSGDYNRQSNDTVVNALKTWQNYALSGYLRFAEDLYAADNSHTLQTLPEVSLAGVRQQIPSIPVYFDLDSSVANLYREVDPTGQRLTAFPRLTYVTGLPGYLNASAYAGLHVRGYTTQDSPGGTTKENDGDLLPELGARASTSLSRVYDIGGTALKKLRHEITPELSYTYAPNHDQSRLPFYDYNDRLVGQNIISASVTSFLGGKFQTGDTTTYRDISLIRLTQGYSAGGTRRDLLTMVDANRPWTDLTLQSETWLHPLAKFTIDARYNLYDKRFSSTAPGVELDDKQGNSAALSYRMARNQVEYLEGKLATKYFTPWTLGYTTRYSFDRPGFLESVYSVEYRQKCWSVNVSIGDRPGSHFSFHFGFNLEGLMTSK</sequence>
<evidence type="ECO:0000259" key="6">
    <source>
        <dbReference type="Pfam" id="PF04453"/>
    </source>
</evidence>
<dbReference type="Gene3D" id="2.60.450.10">
    <property type="entry name" value="Lipopolysaccharide (LPS) transport protein A like domain"/>
    <property type="match status" value="1"/>
</dbReference>
<keyword evidence="1 4" id="KW-0732">Signal</keyword>
<dbReference type="EMBL" id="SRSD01000002">
    <property type="protein sequence ID" value="KAA0894015.1"/>
    <property type="molecule type" value="Genomic_DNA"/>
</dbReference>
<dbReference type="GO" id="GO:0043165">
    <property type="term" value="P:Gram-negative-bacterium-type cell outer membrane assembly"/>
    <property type="evidence" value="ECO:0007669"/>
    <property type="project" value="InterPro"/>
</dbReference>
<dbReference type="InterPro" id="IPR005653">
    <property type="entry name" value="OstA-like_N"/>
</dbReference>
<dbReference type="GO" id="GO:0009279">
    <property type="term" value="C:cell outer membrane"/>
    <property type="evidence" value="ECO:0007669"/>
    <property type="project" value="InterPro"/>
</dbReference>
<dbReference type="PANTHER" id="PTHR30189:SF1">
    <property type="entry name" value="LPS-ASSEMBLY PROTEIN LPTD"/>
    <property type="match status" value="1"/>
</dbReference>
<evidence type="ECO:0000256" key="4">
    <source>
        <dbReference type="SAM" id="SignalP"/>
    </source>
</evidence>
<evidence type="ECO:0000259" key="5">
    <source>
        <dbReference type="Pfam" id="PF03968"/>
    </source>
</evidence>
<dbReference type="Proteomes" id="UP000324298">
    <property type="component" value="Unassembled WGS sequence"/>
</dbReference>